<evidence type="ECO:0000313" key="3">
    <source>
        <dbReference type="EMBL" id="AYG01151.1"/>
    </source>
</evidence>
<organism evidence="3 4">
    <name type="scientific">Lactococcus allomyrinae</name>
    <dbReference type="NCBI Taxonomy" id="2419773"/>
    <lineage>
        <taxon>Bacteria</taxon>
        <taxon>Bacillati</taxon>
        <taxon>Bacillota</taxon>
        <taxon>Bacilli</taxon>
        <taxon>Lactobacillales</taxon>
        <taxon>Streptococcaceae</taxon>
        <taxon>Lactococcus</taxon>
    </lineage>
</organism>
<reference evidence="3 4" key="1">
    <citation type="submission" date="2018-09" db="EMBL/GenBank/DDBJ databases">
        <title>Genome sequencing of strain 1JSPR-7.</title>
        <authorList>
            <person name="Heo J."/>
            <person name="Kim S.-J."/>
            <person name="Kwon S.-W."/>
        </authorList>
    </citation>
    <scope>NUCLEOTIDE SEQUENCE [LARGE SCALE GENOMIC DNA]</scope>
    <source>
        <strain evidence="3 4">1JSPR-7</strain>
    </source>
</reference>
<gene>
    <name evidence="3" type="ORF">D7I46_08610</name>
</gene>
<feature type="chain" id="PRO_5017285507" evidence="2">
    <location>
        <begin position="29"/>
        <end position="133"/>
    </location>
</feature>
<keyword evidence="1" id="KW-0812">Transmembrane</keyword>
<keyword evidence="1" id="KW-0472">Membrane</keyword>
<dbReference type="OrthoDB" id="2656680at2"/>
<keyword evidence="2" id="KW-0732">Signal</keyword>
<dbReference type="RefSeq" id="WP_120772531.1">
    <property type="nucleotide sequence ID" value="NZ_CP032627.1"/>
</dbReference>
<keyword evidence="4" id="KW-1185">Reference proteome</keyword>
<evidence type="ECO:0000313" key="4">
    <source>
        <dbReference type="Proteomes" id="UP000269374"/>
    </source>
</evidence>
<keyword evidence="1" id="KW-1133">Transmembrane helix</keyword>
<name>A0A387BRQ4_9LACT</name>
<dbReference type="Proteomes" id="UP000269374">
    <property type="component" value="Chromosome"/>
</dbReference>
<sequence>MKKIFKITSIPLAVLTIVTLAAPQTVFADATVPKISSFMQNNSVQVGLGWATIGIALLFLGAIFVGLFKVVPVATSFWKRRNGMDEGAENTKNFAIGWAMLIVVPIVITAVVGMTFGAPIVDAVKAAIQSIFS</sequence>
<dbReference type="EMBL" id="CP032627">
    <property type="protein sequence ID" value="AYG01151.1"/>
    <property type="molecule type" value="Genomic_DNA"/>
</dbReference>
<dbReference type="KEGG" id="lact:D7I46_08610"/>
<evidence type="ECO:0000256" key="1">
    <source>
        <dbReference type="SAM" id="Phobius"/>
    </source>
</evidence>
<proteinExistence type="predicted"/>
<feature type="transmembrane region" description="Helical" evidence="1">
    <location>
        <begin position="95"/>
        <end position="116"/>
    </location>
</feature>
<feature type="signal peptide" evidence="2">
    <location>
        <begin position="1"/>
        <end position="28"/>
    </location>
</feature>
<feature type="transmembrane region" description="Helical" evidence="1">
    <location>
        <begin position="52"/>
        <end position="74"/>
    </location>
</feature>
<protein>
    <submittedName>
        <fullName evidence="3">Uncharacterized protein</fullName>
    </submittedName>
</protein>
<accession>A0A387BRQ4</accession>
<evidence type="ECO:0000256" key="2">
    <source>
        <dbReference type="SAM" id="SignalP"/>
    </source>
</evidence>
<dbReference type="AlphaFoldDB" id="A0A387BRQ4"/>